<dbReference type="Proteomes" id="UP001378592">
    <property type="component" value="Unassembled WGS sequence"/>
</dbReference>
<feature type="compositionally biased region" description="Pro residues" evidence="4">
    <location>
        <begin position="268"/>
        <end position="302"/>
    </location>
</feature>
<dbReference type="GO" id="GO:0010494">
    <property type="term" value="C:cytoplasmic stress granule"/>
    <property type="evidence" value="ECO:0007669"/>
    <property type="project" value="UniProtKB-SubCell"/>
</dbReference>
<comment type="caution">
    <text evidence="7">The sequence shown here is derived from an EMBL/GenBank/DDBJ whole genome shotgun (WGS) entry which is preliminary data.</text>
</comment>
<evidence type="ECO:0000259" key="6">
    <source>
        <dbReference type="PROSITE" id="PS50177"/>
    </source>
</evidence>
<dbReference type="SMART" id="SM00360">
    <property type="entry name" value="RRM"/>
    <property type="match status" value="1"/>
</dbReference>
<name>A0AAN9V2Y3_9ORTH</name>
<dbReference type="InterPro" id="IPR018222">
    <property type="entry name" value="Nuclear_transport_factor_2_euk"/>
</dbReference>
<dbReference type="GO" id="GO:0003729">
    <property type="term" value="F:mRNA binding"/>
    <property type="evidence" value="ECO:0007669"/>
    <property type="project" value="TreeGrafter"/>
</dbReference>
<dbReference type="InterPro" id="IPR000504">
    <property type="entry name" value="RRM_dom"/>
</dbReference>
<feature type="region of interest" description="Disordered" evidence="4">
    <location>
        <begin position="150"/>
        <end position="183"/>
    </location>
</feature>
<dbReference type="GO" id="GO:1990904">
    <property type="term" value="C:ribonucleoprotein complex"/>
    <property type="evidence" value="ECO:0007669"/>
    <property type="project" value="TreeGrafter"/>
</dbReference>
<accession>A0AAN9V2Y3</accession>
<feature type="domain" description="NTF2" evidence="6">
    <location>
        <begin position="22"/>
        <end position="142"/>
    </location>
</feature>
<feature type="compositionally biased region" description="Low complexity" evidence="4">
    <location>
        <begin position="365"/>
        <end position="383"/>
    </location>
</feature>
<dbReference type="InterPro" id="IPR012677">
    <property type="entry name" value="Nucleotide-bd_a/b_plait_sf"/>
</dbReference>
<dbReference type="Gene3D" id="3.10.450.50">
    <property type="match status" value="1"/>
</dbReference>
<dbReference type="InterPro" id="IPR002075">
    <property type="entry name" value="NTF2_dom"/>
</dbReference>
<dbReference type="SUPFAM" id="SSF54427">
    <property type="entry name" value="NTF2-like"/>
    <property type="match status" value="1"/>
</dbReference>
<evidence type="ECO:0000256" key="3">
    <source>
        <dbReference type="PROSITE-ProRule" id="PRU00176"/>
    </source>
</evidence>
<dbReference type="InterPro" id="IPR035979">
    <property type="entry name" value="RBD_domain_sf"/>
</dbReference>
<evidence type="ECO:0000259" key="5">
    <source>
        <dbReference type="PROSITE" id="PS50102"/>
    </source>
</evidence>
<dbReference type="PANTHER" id="PTHR10693:SF20">
    <property type="entry name" value="AT27578P"/>
    <property type="match status" value="1"/>
</dbReference>
<dbReference type="SUPFAM" id="SSF54928">
    <property type="entry name" value="RNA-binding domain, RBD"/>
    <property type="match status" value="1"/>
</dbReference>
<dbReference type="Pfam" id="PF00076">
    <property type="entry name" value="RRM_1"/>
    <property type="match status" value="1"/>
</dbReference>
<dbReference type="InterPro" id="IPR032710">
    <property type="entry name" value="NTF2-like_dom_sf"/>
</dbReference>
<dbReference type="FunFam" id="3.10.450.50:FF:000010">
    <property type="entry name" value="Ras GTPase-activating protein-binding protein"/>
    <property type="match status" value="1"/>
</dbReference>
<comment type="subcellular location">
    <subcellularLocation>
        <location evidence="1">Cytoplasm</location>
        <location evidence="1">Stress granule</location>
    </subcellularLocation>
</comment>
<evidence type="ECO:0000256" key="2">
    <source>
        <dbReference type="ARBA" id="ARBA00022884"/>
    </source>
</evidence>
<feature type="compositionally biased region" description="Acidic residues" evidence="4">
    <location>
        <begin position="305"/>
        <end position="320"/>
    </location>
</feature>
<gene>
    <name evidence="7" type="ORF">R5R35_005093</name>
</gene>
<dbReference type="Gene3D" id="3.30.70.330">
    <property type="match status" value="1"/>
</dbReference>
<feature type="domain" description="RRM" evidence="5">
    <location>
        <begin position="475"/>
        <end position="560"/>
    </location>
</feature>
<dbReference type="InterPro" id="IPR039539">
    <property type="entry name" value="Ras_GTPase_bind_prot"/>
</dbReference>
<dbReference type="PROSITE" id="PS50102">
    <property type="entry name" value="RRM"/>
    <property type="match status" value="1"/>
</dbReference>
<feature type="compositionally biased region" description="Basic and acidic residues" evidence="4">
    <location>
        <begin position="330"/>
        <end position="349"/>
    </location>
</feature>
<dbReference type="CDD" id="cd00780">
    <property type="entry name" value="NTF2"/>
    <property type="match status" value="1"/>
</dbReference>
<reference evidence="7 8" key="1">
    <citation type="submission" date="2024-03" db="EMBL/GenBank/DDBJ databases">
        <title>The genome assembly and annotation of the cricket Gryllus longicercus Weissman &amp; Gray.</title>
        <authorList>
            <person name="Szrajer S."/>
            <person name="Gray D."/>
            <person name="Ylla G."/>
        </authorList>
    </citation>
    <scope>NUCLEOTIDE SEQUENCE [LARGE SCALE GENOMIC DNA]</scope>
    <source>
        <strain evidence="7">DAG 2021-001</strain>
        <tissue evidence="7">Whole body minus gut</tissue>
    </source>
</reference>
<feature type="compositionally biased region" description="Pro residues" evidence="4">
    <location>
        <begin position="384"/>
        <end position="395"/>
    </location>
</feature>
<feature type="region of interest" description="Disordered" evidence="4">
    <location>
        <begin position="264"/>
        <end position="464"/>
    </location>
</feature>
<feature type="compositionally biased region" description="Gly residues" evidence="4">
    <location>
        <begin position="413"/>
        <end position="432"/>
    </location>
</feature>
<dbReference type="PANTHER" id="PTHR10693">
    <property type="entry name" value="RAS GTPASE-ACTIVATING PROTEIN-BINDING PROTEIN"/>
    <property type="match status" value="1"/>
</dbReference>
<protein>
    <recommendedName>
        <fullName evidence="9">Rasputin</fullName>
    </recommendedName>
</protein>
<keyword evidence="8" id="KW-1185">Reference proteome</keyword>
<evidence type="ECO:0008006" key="9">
    <source>
        <dbReference type="Google" id="ProtNLM"/>
    </source>
</evidence>
<proteinExistence type="predicted"/>
<feature type="compositionally biased region" description="Gly residues" evidence="4">
    <location>
        <begin position="570"/>
        <end position="623"/>
    </location>
</feature>
<dbReference type="EMBL" id="JAZDUA010000603">
    <property type="protein sequence ID" value="KAK7790633.1"/>
    <property type="molecule type" value="Genomic_DNA"/>
</dbReference>
<dbReference type="GO" id="GO:0005829">
    <property type="term" value="C:cytosol"/>
    <property type="evidence" value="ECO:0007669"/>
    <property type="project" value="TreeGrafter"/>
</dbReference>
<keyword evidence="2 3" id="KW-0694">RNA-binding</keyword>
<evidence type="ECO:0000313" key="7">
    <source>
        <dbReference type="EMBL" id="KAK7790633.1"/>
    </source>
</evidence>
<dbReference type="PROSITE" id="PS50177">
    <property type="entry name" value="NTF2_DOMAIN"/>
    <property type="match status" value="1"/>
</dbReference>
<evidence type="ECO:0000256" key="4">
    <source>
        <dbReference type="SAM" id="MobiDB-lite"/>
    </source>
</evidence>
<evidence type="ECO:0000256" key="1">
    <source>
        <dbReference type="ARBA" id="ARBA00004210"/>
    </source>
</evidence>
<organism evidence="7 8">
    <name type="scientific">Gryllus longicercus</name>
    <dbReference type="NCBI Taxonomy" id="2509291"/>
    <lineage>
        <taxon>Eukaryota</taxon>
        <taxon>Metazoa</taxon>
        <taxon>Ecdysozoa</taxon>
        <taxon>Arthropoda</taxon>
        <taxon>Hexapoda</taxon>
        <taxon>Insecta</taxon>
        <taxon>Pterygota</taxon>
        <taxon>Neoptera</taxon>
        <taxon>Polyneoptera</taxon>
        <taxon>Orthoptera</taxon>
        <taxon>Ensifera</taxon>
        <taxon>Gryllidea</taxon>
        <taxon>Grylloidea</taxon>
        <taxon>Gryllidae</taxon>
        <taxon>Gryllinae</taxon>
        <taxon>Gryllus</taxon>
    </lineage>
</organism>
<evidence type="ECO:0000313" key="8">
    <source>
        <dbReference type="Proteomes" id="UP001378592"/>
    </source>
</evidence>
<feature type="compositionally biased region" description="Low complexity" evidence="4">
    <location>
        <begin position="225"/>
        <end position="234"/>
    </location>
</feature>
<dbReference type="AlphaFoldDB" id="A0AAN9V2Y3"/>
<dbReference type="Pfam" id="PF02136">
    <property type="entry name" value="NTF2"/>
    <property type="match status" value="1"/>
</dbReference>
<feature type="region of interest" description="Disordered" evidence="4">
    <location>
        <begin position="205"/>
        <end position="237"/>
    </location>
</feature>
<sequence>MVMEAPPNPQMVKEAPPNPQCVGREFVRQYYTLLNACPAHLHRFYNNHSSFVHGGLDAPNRETKPVVGQKQIHQKIQQLNFRDCHAKISQVDSQATLGNGVVVQVTGELSNCGQPMRRFTQTFVLAAQSPKQYYVHNDIFRYQDIMFSDEEVEQDSGHSAAEEDVEPEHAPKPEAIVPNQQMQPPQTMAYYTATTAAAAAAAAGNAAPVNPQPPPQMAATLPHQSASGGVAAAAAPPPPQSVVSAPVAAVVNGSAHPEEVISASAPAQPVPQPPIPTLAPMPQPVPIQPAPAPLTPAPPTHPAPEEEPEQEQGAEDEGEGWGDVPEVTAEEEKEKQTQEIAEETIHHTPETASSEPKTYANLVKSGVSTSSSFSSAISTSPNVPAKPPSSPPPSAQRPLDSRENVPVSSMPSGGSGGLGLGSRGARRGGGNVRGMARPDRGTPGRGNFNEDSSTAGGDGHNRRMGNVTQQYADTQQLFMGNLPHQATEDDLRELFSKYGPIIDLRILSKHNSKNMPGNRVPNYGFIVFESANTVQAVLNSRPIYYPDETGQKLNVEEKKTKVRSMDGTRMGSGGDTMLGGGRPNSGMGGGRGAPGMMRGGPGMHRGGGRGGFSRGDGRGGGMNRAGYTRR</sequence>
<feature type="region of interest" description="Disordered" evidence="4">
    <location>
        <begin position="560"/>
        <end position="630"/>
    </location>
</feature>